<dbReference type="Proteomes" id="UP000053593">
    <property type="component" value="Unassembled WGS sequence"/>
</dbReference>
<protein>
    <submittedName>
        <fullName evidence="1">Unplaced genomic scaffold GYMLUscaffold_39, whole genome shotgun sequence</fullName>
    </submittedName>
</protein>
<dbReference type="InterPro" id="IPR036691">
    <property type="entry name" value="Endo/exonu/phosph_ase_sf"/>
</dbReference>
<name>A0A0D0B4A5_9AGAR</name>
<evidence type="ECO:0000313" key="2">
    <source>
        <dbReference type="Proteomes" id="UP000053593"/>
    </source>
</evidence>
<dbReference type="OrthoDB" id="3264871at2759"/>
<dbReference type="HOGENOM" id="CLU_049840_1_0_1"/>
<dbReference type="Gene3D" id="3.60.10.10">
    <property type="entry name" value="Endonuclease/exonuclease/phosphatase"/>
    <property type="match status" value="1"/>
</dbReference>
<dbReference type="EMBL" id="KN834787">
    <property type="protein sequence ID" value="KIK58100.1"/>
    <property type="molecule type" value="Genomic_DNA"/>
</dbReference>
<dbReference type="AlphaFoldDB" id="A0A0D0B4A5"/>
<accession>A0A0D0B4A5</accession>
<sequence>MAIQETHLSQIQTDEIQDSWYGKRLKIISTIDPDHPNAAGVAVALNYDLVNTGPEVQSHIIIRGRALCVSVPRHDNQTLTTLVVYPPNDNMTNLASFYNDLTAKWLELNLPVPDLIVGDHNVCEEPCDQSNNCEDQLDAIHALVRFKSMFCMKDGWCAANPTEQQYTYTHHG</sequence>
<dbReference type="SUPFAM" id="SSF56219">
    <property type="entry name" value="DNase I-like"/>
    <property type="match status" value="1"/>
</dbReference>
<evidence type="ECO:0000313" key="1">
    <source>
        <dbReference type="EMBL" id="KIK58100.1"/>
    </source>
</evidence>
<gene>
    <name evidence="1" type="ORF">GYMLUDRAFT_60937</name>
</gene>
<reference evidence="1 2" key="1">
    <citation type="submission" date="2014-04" db="EMBL/GenBank/DDBJ databases">
        <title>Evolutionary Origins and Diversification of the Mycorrhizal Mutualists.</title>
        <authorList>
            <consortium name="DOE Joint Genome Institute"/>
            <consortium name="Mycorrhizal Genomics Consortium"/>
            <person name="Kohler A."/>
            <person name="Kuo A."/>
            <person name="Nagy L.G."/>
            <person name="Floudas D."/>
            <person name="Copeland A."/>
            <person name="Barry K.W."/>
            <person name="Cichocki N."/>
            <person name="Veneault-Fourrey C."/>
            <person name="LaButti K."/>
            <person name="Lindquist E.A."/>
            <person name="Lipzen A."/>
            <person name="Lundell T."/>
            <person name="Morin E."/>
            <person name="Murat C."/>
            <person name="Riley R."/>
            <person name="Ohm R."/>
            <person name="Sun H."/>
            <person name="Tunlid A."/>
            <person name="Henrissat B."/>
            <person name="Grigoriev I.V."/>
            <person name="Hibbett D.S."/>
            <person name="Martin F."/>
        </authorList>
    </citation>
    <scope>NUCLEOTIDE SEQUENCE [LARGE SCALE GENOMIC DNA]</scope>
    <source>
        <strain evidence="1 2">FD-317 M1</strain>
    </source>
</reference>
<keyword evidence="2" id="KW-1185">Reference proteome</keyword>
<organism evidence="1 2">
    <name type="scientific">Collybiopsis luxurians FD-317 M1</name>
    <dbReference type="NCBI Taxonomy" id="944289"/>
    <lineage>
        <taxon>Eukaryota</taxon>
        <taxon>Fungi</taxon>
        <taxon>Dikarya</taxon>
        <taxon>Basidiomycota</taxon>
        <taxon>Agaricomycotina</taxon>
        <taxon>Agaricomycetes</taxon>
        <taxon>Agaricomycetidae</taxon>
        <taxon>Agaricales</taxon>
        <taxon>Marasmiineae</taxon>
        <taxon>Omphalotaceae</taxon>
        <taxon>Collybiopsis</taxon>
        <taxon>Collybiopsis luxurians</taxon>
    </lineage>
</organism>
<proteinExistence type="predicted"/>